<dbReference type="Proteomes" id="UP001066276">
    <property type="component" value="Chromosome 3_2"/>
</dbReference>
<dbReference type="EMBL" id="JANPWB010000006">
    <property type="protein sequence ID" value="KAJ1182018.1"/>
    <property type="molecule type" value="Genomic_DNA"/>
</dbReference>
<keyword evidence="2" id="KW-1185">Reference proteome</keyword>
<comment type="caution">
    <text evidence="1">The sequence shown here is derived from an EMBL/GenBank/DDBJ whole genome shotgun (WGS) entry which is preliminary data.</text>
</comment>
<accession>A0AAV7U2E1</accession>
<gene>
    <name evidence="1" type="ORF">NDU88_007216</name>
</gene>
<name>A0AAV7U2E1_PLEWA</name>
<evidence type="ECO:0000313" key="2">
    <source>
        <dbReference type="Proteomes" id="UP001066276"/>
    </source>
</evidence>
<proteinExistence type="predicted"/>
<sequence length="87" mass="9756">MERRHTGALHWQIAKGHSRERRIGPLGHCRPCGDCRSSEGGLPCPFLLADCHPSSGLGRRRRVAARRAVGWCPWLALRQHQEPARTA</sequence>
<evidence type="ECO:0000313" key="1">
    <source>
        <dbReference type="EMBL" id="KAJ1182018.1"/>
    </source>
</evidence>
<organism evidence="1 2">
    <name type="scientific">Pleurodeles waltl</name>
    <name type="common">Iberian ribbed newt</name>
    <dbReference type="NCBI Taxonomy" id="8319"/>
    <lineage>
        <taxon>Eukaryota</taxon>
        <taxon>Metazoa</taxon>
        <taxon>Chordata</taxon>
        <taxon>Craniata</taxon>
        <taxon>Vertebrata</taxon>
        <taxon>Euteleostomi</taxon>
        <taxon>Amphibia</taxon>
        <taxon>Batrachia</taxon>
        <taxon>Caudata</taxon>
        <taxon>Salamandroidea</taxon>
        <taxon>Salamandridae</taxon>
        <taxon>Pleurodelinae</taxon>
        <taxon>Pleurodeles</taxon>
    </lineage>
</organism>
<protein>
    <submittedName>
        <fullName evidence="1">Uncharacterized protein</fullName>
    </submittedName>
</protein>
<reference evidence="1" key="1">
    <citation type="journal article" date="2022" name="bioRxiv">
        <title>Sequencing and chromosome-scale assembly of the giantPleurodeles waltlgenome.</title>
        <authorList>
            <person name="Brown T."/>
            <person name="Elewa A."/>
            <person name="Iarovenko S."/>
            <person name="Subramanian E."/>
            <person name="Araus A.J."/>
            <person name="Petzold A."/>
            <person name="Susuki M."/>
            <person name="Suzuki K.-i.T."/>
            <person name="Hayashi T."/>
            <person name="Toyoda A."/>
            <person name="Oliveira C."/>
            <person name="Osipova E."/>
            <person name="Leigh N.D."/>
            <person name="Simon A."/>
            <person name="Yun M.H."/>
        </authorList>
    </citation>
    <scope>NUCLEOTIDE SEQUENCE</scope>
    <source>
        <strain evidence="1">20211129_DDA</strain>
        <tissue evidence="1">Liver</tissue>
    </source>
</reference>
<dbReference type="AlphaFoldDB" id="A0AAV7U2E1"/>